<evidence type="ECO:0000313" key="10">
    <source>
        <dbReference type="Proteomes" id="UP000078446"/>
    </source>
</evidence>
<feature type="transmembrane region" description="Helical" evidence="8">
    <location>
        <begin position="133"/>
        <end position="154"/>
    </location>
</feature>
<evidence type="ECO:0000256" key="7">
    <source>
        <dbReference type="ARBA" id="ARBA00023136"/>
    </source>
</evidence>
<feature type="transmembrane region" description="Helical" evidence="8">
    <location>
        <begin position="6"/>
        <end position="28"/>
    </location>
</feature>
<dbReference type="InterPro" id="IPR004776">
    <property type="entry name" value="Mem_transp_PIN-like"/>
</dbReference>
<sequence length="323" mass="34159">MSAQELFAAIGFAFVIVFPNLALMTLGYGMQRRGVVNANFIEVASSMVFNYCLPCLLFFSVLKSDVQILAQSKLLLAGFITTFTLFFLAEIYAKFFISELKDKGVFVQGVFRSNMAIISLTTVSNAYGSEGLGVGAVYMGVITILYNILAVITLSRTTQNTGGLFTQAKDILIKIIKNPLIIALVSAFVYKALDLPMLPEFINKTGGLLGAVALPLALICAGATLNIKSMISLSGLSMQASIGRIVIAPLLAVAVGVVFALEPLQFGVLFLMVASPAAAASYVMAKAMGGNDVLAANILGFTTVFGMIGMAVGMALLRVLGWA</sequence>
<feature type="transmembrane region" description="Helical" evidence="8">
    <location>
        <begin position="297"/>
        <end position="320"/>
    </location>
</feature>
<evidence type="ECO:0000256" key="5">
    <source>
        <dbReference type="ARBA" id="ARBA00022692"/>
    </source>
</evidence>
<proteinExistence type="inferred from homology"/>
<feature type="transmembrane region" description="Helical" evidence="8">
    <location>
        <begin position="40"/>
        <end position="62"/>
    </location>
</feature>
<dbReference type="Proteomes" id="UP000078446">
    <property type="component" value="Unassembled WGS sequence"/>
</dbReference>
<dbReference type="PANTHER" id="PTHR36838">
    <property type="entry name" value="AUXIN EFFLUX CARRIER FAMILY PROTEIN"/>
    <property type="match status" value="1"/>
</dbReference>
<dbReference type="EMBL" id="LXHE01000002">
    <property type="protein sequence ID" value="OAV01777.1"/>
    <property type="molecule type" value="Genomic_DNA"/>
</dbReference>
<dbReference type="Pfam" id="PF03547">
    <property type="entry name" value="Mem_trans"/>
    <property type="match status" value="1"/>
</dbReference>
<dbReference type="GO" id="GO:0055085">
    <property type="term" value="P:transmembrane transport"/>
    <property type="evidence" value="ECO:0007669"/>
    <property type="project" value="InterPro"/>
</dbReference>
<reference evidence="9 10" key="1">
    <citation type="journal article" date="2016" name="Genome Biol. Evol.">
        <title>Comparative Genomic Analyses of the Moraxella catarrhalis Serosensitive and Seroresistant Lineages Demonstrate Their Independent Evolution.</title>
        <authorList>
            <person name="Earl J.P."/>
            <person name="de Vries S.P."/>
            <person name="Ahmed A."/>
            <person name="Powell E."/>
            <person name="Schultz M.P."/>
            <person name="Hermans P.W."/>
            <person name="Hill D.J."/>
            <person name="Zhou Z."/>
            <person name="Constantinidou C.I."/>
            <person name="Hu F.Z."/>
            <person name="Bootsma H.J."/>
            <person name="Ehrlich G.D."/>
        </authorList>
    </citation>
    <scope>NUCLEOTIDE SEQUENCE [LARGE SCALE GENOMIC DNA]</scope>
    <source>
        <strain evidence="9 10">Z7574</strain>
    </source>
</reference>
<evidence type="ECO:0000256" key="8">
    <source>
        <dbReference type="SAM" id="Phobius"/>
    </source>
</evidence>
<keyword evidence="7 8" id="KW-0472">Membrane</keyword>
<feature type="transmembrane region" description="Helical" evidence="8">
    <location>
        <begin position="74"/>
        <end position="93"/>
    </location>
</feature>
<feature type="transmembrane region" description="Helical" evidence="8">
    <location>
        <begin position="175"/>
        <end position="193"/>
    </location>
</feature>
<dbReference type="RefSeq" id="WP_404932969.1">
    <property type="nucleotide sequence ID" value="NZ_LXHE01000002.1"/>
</dbReference>
<accession>A0A7Z0UZW1</accession>
<organism evidence="9 10">
    <name type="scientific">Moraxella catarrhalis</name>
    <name type="common">Branhamella catarrhalis</name>
    <dbReference type="NCBI Taxonomy" id="480"/>
    <lineage>
        <taxon>Bacteria</taxon>
        <taxon>Pseudomonadati</taxon>
        <taxon>Pseudomonadota</taxon>
        <taxon>Gammaproteobacteria</taxon>
        <taxon>Moraxellales</taxon>
        <taxon>Moraxellaceae</taxon>
        <taxon>Moraxella</taxon>
    </lineage>
</organism>
<comment type="caution">
    <text evidence="9">The sequence shown here is derived from an EMBL/GenBank/DDBJ whole genome shotgun (WGS) entry which is preliminary data.</text>
</comment>
<comment type="subcellular location">
    <subcellularLocation>
        <location evidence="1">Cell membrane</location>
        <topology evidence="1">Multi-pass membrane protein</topology>
    </subcellularLocation>
</comment>
<dbReference type="InterPro" id="IPR038770">
    <property type="entry name" value="Na+/solute_symporter_sf"/>
</dbReference>
<evidence type="ECO:0000256" key="4">
    <source>
        <dbReference type="ARBA" id="ARBA00022475"/>
    </source>
</evidence>
<evidence type="ECO:0000256" key="2">
    <source>
        <dbReference type="ARBA" id="ARBA00010145"/>
    </source>
</evidence>
<keyword evidence="4" id="KW-1003">Cell membrane</keyword>
<keyword evidence="6 8" id="KW-1133">Transmembrane helix</keyword>
<comment type="similarity">
    <text evidence="2">Belongs to the auxin efflux carrier (TC 2.A.69) family.</text>
</comment>
<evidence type="ECO:0000256" key="1">
    <source>
        <dbReference type="ARBA" id="ARBA00004651"/>
    </source>
</evidence>
<evidence type="ECO:0000256" key="6">
    <source>
        <dbReference type="ARBA" id="ARBA00022989"/>
    </source>
</evidence>
<gene>
    <name evidence="9" type="ORF">AO382_0143</name>
</gene>
<name>A0A7Z0UZW1_MORCA</name>
<dbReference type="PANTHER" id="PTHR36838:SF4">
    <property type="entry name" value="AUXIN EFFLUX CARRIER FAMILY PROTEIN"/>
    <property type="match status" value="1"/>
</dbReference>
<evidence type="ECO:0000256" key="3">
    <source>
        <dbReference type="ARBA" id="ARBA00022448"/>
    </source>
</evidence>
<keyword evidence="5 8" id="KW-0812">Transmembrane</keyword>
<keyword evidence="3" id="KW-0813">Transport</keyword>
<dbReference type="Gene3D" id="1.20.1530.20">
    <property type="match status" value="1"/>
</dbReference>
<feature type="transmembrane region" description="Helical" evidence="8">
    <location>
        <begin position="245"/>
        <end position="261"/>
    </location>
</feature>
<feature type="transmembrane region" description="Helical" evidence="8">
    <location>
        <begin position="267"/>
        <end position="285"/>
    </location>
</feature>
<evidence type="ECO:0000313" key="9">
    <source>
        <dbReference type="EMBL" id="OAV01777.1"/>
    </source>
</evidence>
<dbReference type="AlphaFoldDB" id="A0A7Z0UZW1"/>
<protein>
    <submittedName>
        <fullName evidence="9">Putative AEC family malate permease</fullName>
    </submittedName>
</protein>
<dbReference type="GO" id="GO:0005886">
    <property type="term" value="C:plasma membrane"/>
    <property type="evidence" value="ECO:0007669"/>
    <property type="project" value="UniProtKB-SubCell"/>
</dbReference>
<feature type="transmembrane region" description="Helical" evidence="8">
    <location>
        <begin position="205"/>
        <end position="225"/>
    </location>
</feature>